<organism evidence="2 3">
    <name type="scientific">Salipiger aestuarii</name>
    <dbReference type="NCBI Taxonomy" id="568098"/>
    <lineage>
        <taxon>Bacteria</taxon>
        <taxon>Pseudomonadati</taxon>
        <taxon>Pseudomonadota</taxon>
        <taxon>Alphaproteobacteria</taxon>
        <taxon>Rhodobacterales</taxon>
        <taxon>Roseobacteraceae</taxon>
        <taxon>Salipiger</taxon>
    </lineage>
</organism>
<dbReference type="Proteomes" id="UP000249165">
    <property type="component" value="Unassembled WGS sequence"/>
</dbReference>
<keyword evidence="1" id="KW-0472">Membrane</keyword>
<feature type="transmembrane region" description="Helical" evidence="1">
    <location>
        <begin position="47"/>
        <end position="70"/>
    </location>
</feature>
<protein>
    <submittedName>
        <fullName evidence="2">Uncharacterized protein</fullName>
    </submittedName>
</protein>
<dbReference type="RefSeq" id="WP_009505282.1">
    <property type="nucleotide sequence ID" value="NZ_LIQE01000006.1"/>
</dbReference>
<feature type="transmembrane region" description="Helical" evidence="1">
    <location>
        <begin position="6"/>
        <end position="27"/>
    </location>
</feature>
<dbReference type="AlphaFoldDB" id="A0A327YIB6"/>
<keyword evidence="1" id="KW-1133">Transmembrane helix</keyword>
<reference evidence="2 3" key="1">
    <citation type="submission" date="2018-06" db="EMBL/GenBank/DDBJ databases">
        <title>Genomic Encyclopedia of Archaeal and Bacterial Type Strains, Phase II (KMG-II): from individual species to whole genera.</title>
        <authorList>
            <person name="Goeker M."/>
        </authorList>
    </citation>
    <scope>NUCLEOTIDE SEQUENCE [LARGE SCALE GENOMIC DNA]</scope>
    <source>
        <strain evidence="2 3">DSM 22011</strain>
    </source>
</reference>
<evidence type="ECO:0000256" key="1">
    <source>
        <dbReference type="SAM" id="Phobius"/>
    </source>
</evidence>
<evidence type="ECO:0000313" key="2">
    <source>
        <dbReference type="EMBL" id="RAK20770.1"/>
    </source>
</evidence>
<accession>A0A327YIB6</accession>
<gene>
    <name evidence="2" type="ORF">ATI53_100518</name>
</gene>
<proteinExistence type="predicted"/>
<comment type="caution">
    <text evidence="2">The sequence shown here is derived from an EMBL/GenBank/DDBJ whole genome shotgun (WGS) entry which is preliminary data.</text>
</comment>
<keyword evidence="3" id="KW-1185">Reference proteome</keyword>
<keyword evidence="1" id="KW-0812">Transmembrane</keyword>
<sequence>MEALVWLGALISVLGLLGLIWSIVQVWKARRGGMDDEALRAVVRRMVPINMGALMGSVLGLMMVIIGIFLG</sequence>
<dbReference type="OrthoDB" id="7875737at2"/>
<evidence type="ECO:0000313" key="3">
    <source>
        <dbReference type="Proteomes" id="UP000249165"/>
    </source>
</evidence>
<dbReference type="EMBL" id="QLMG01000005">
    <property type="protein sequence ID" value="RAK20770.1"/>
    <property type="molecule type" value="Genomic_DNA"/>
</dbReference>
<name>A0A327YIB6_9RHOB</name>